<evidence type="ECO:0000313" key="2">
    <source>
        <dbReference type="Proteomes" id="UP001595528"/>
    </source>
</evidence>
<evidence type="ECO:0000313" key="1">
    <source>
        <dbReference type="EMBL" id="MFC3228946.1"/>
    </source>
</evidence>
<sequence>MADLIPGVEKDTLIFKLARECVGLSRAIERTRHEVAAMRPTDLHTRQLPQAGQELTAVVQETEEAANTIMTAAEEIMSADPKAGDYPEKVQTAAIQIIEACAFQDITGQRLRKVVQTLVHVEDRLAQLRSTFGNDLEDAAAADLPEGDAALLNGPQLSGKAIDQNDVDALFDDGPDPAKS</sequence>
<dbReference type="Proteomes" id="UP001595528">
    <property type="component" value="Unassembled WGS sequence"/>
</dbReference>
<organism evidence="1 2">
    <name type="scientific">Marinibaculum pumilum</name>
    <dbReference type="NCBI Taxonomy" id="1766165"/>
    <lineage>
        <taxon>Bacteria</taxon>
        <taxon>Pseudomonadati</taxon>
        <taxon>Pseudomonadota</taxon>
        <taxon>Alphaproteobacteria</taxon>
        <taxon>Rhodospirillales</taxon>
        <taxon>Rhodospirillaceae</taxon>
        <taxon>Marinibaculum</taxon>
    </lineage>
</organism>
<dbReference type="EC" id="3.6.1.-" evidence="1"/>
<comment type="caution">
    <text evidence="1">The sequence shown here is derived from an EMBL/GenBank/DDBJ whole genome shotgun (WGS) entry which is preliminary data.</text>
</comment>
<dbReference type="SUPFAM" id="SSF75708">
    <property type="entry name" value="Chemotaxis phosphatase CheZ"/>
    <property type="match status" value="1"/>
</dbReference>
<proteinExistence type="predicted"/>
<dbReference type="EMBL" id="JBHRTR010000029">
    <property type="protein sequence ID" value="MFC3228946.1"/>
    <property type="molecule type" value="Genomic_DNA"/>
</dbReference>
<gene>
    <name evidence="1" type="ORF">ACFOGJ_17005</name>
</gene>
<dbReference type="GO" id="GO:0016787">
    <property type="term" value="F:hydrolase activity"/>
    <property type="evidence" value="ECO:0007669"/>
    <property type="project" value="UniProtKB-KW"/>
</dbReference>
<dbReference type="Pfam" id="PF04344">
    <property type="entry name" value="CheZ"/>
    <property type="match status" value="1"/>
</dbReference>
<reference evidence="2" key="1">
    <citation type="journal article" date="2019" name="Int. J. Syst. Evol. Microbiol.">
        <title>The Global Catalogue of Microorganisms (GCM) 10K type strain sequencing project: providing services to taxonomists for standard genome sequencing and annotation.</title>
        <authorList>
            <consortium name="The Broad Institute Genomics Platform"/>
            <consortium name="The Broad Institute Genome Sequencing Center for Infectious Disease"/>
            <person name="Wu L."/>
            <person name="Ma J."/>
        </authorList>
    </citation>
    <scope>NUCLEOTIDE SEQUENCE [LARGE SCALE GENOMIC DNA]</scope>
    <source>
        <strain evidence="2">KCTC 42964</strain>
    </source>
</reference>
<keyword evidence="2" id="KW-1185">Reference proteome</keyword>
<dbReference type="InterPro" id="IPR007439">
    <property type="entry name" value="Chemotax_Pase_CheZ"/>
</dbReference>
<keyword evidence="1" id="KW-0378">Hydrolase</keyword>
<accession>A0ABV7L2Q5</accession>
<protein>
    <submittedName>
        <fullName evidence="1">Protein phosphatase CheZ</fullName>
        <ecNumber evidence="1">3.6.1.-</ecNumber>
    </submittedName>
</protein>
<dbReference type="Gene3D" id="1.10.287.500">
    <property type="entry name" value="Helix hairpin bin"/>
    <property type="match status" value="2"/>
</dbReference>
<dbReference type="RefSeq" id="WP_379902602.1">
    <property type="nucleotide sequence ID" value="NZ_JBHRTR010000029.1"/>
</dbReference>
<name>A0ABV7L2Q5_9PROT</name>